<dbReference type="SFLD" id="SFLDS00029">
    <property type="entry name" value="Radical_SAM"/>
    <property type="match status" value="1"/>
</dbReference>
<evidence type="ECO:0000256" key="4">
    <source>
        <dbReference type="ARBA" id="ARBA00023004"/>
    </source>
</evidence>
<dbReference type="CDD" id="cd01335">
    <property type="entry name" value="Radical_SAM"/>
    <property type="match status" value="1"/>
</dbReference>
<keyword evidence="8" id="KW-1185">Reference proteome</keyword>
<dbReference type="Proteomes" id="UP001205919">
    <property type="component" value="Unassembled WGS sequence"/>
</dbReference>
<dbReference type="PANTHER" id="PTHR43409:SF15">
    <property type="entry name" value="PUTATIVE-RELATED"/>
    <property type="match status" value="1"/>
</dbReference>
<evidence type="ECO:0000256" key="1">
    <source>
        <dbReference type="ARBA" id="ARBA00001966"/>
    </source>
</evidence>
<keyword evidence="3" id="KW-0479">Metal-binding</keyword>
<dbReference type="Gene3D" id="3.80.30.20">
    <property type="entry name" value="tm_1862 like domain"/>
    <property type="match status" value="1"/>
</dbReference>
<dbReference type="SFLD" id="SFLDG01082">
    <property type="entry name" value="B12-binding_domain_containing"/>
    <property type="match status" value="1"/>
</dbReference>
<comment type="caution">
    <text evidence="7">The sequence shown here is derived from an EMBL/GenBank/DDBJ whole genome shotgun (WGS) entry which is preliminary data.</text>
</comment>
<feature type="domain" description="Radical SAM core" evidence="6">
    <location>
        <begin position="196"/>
        <end position="427"/>
    </location>
</feature>
<dbReference type="InterPro" id="IPR007197">
    <property type="entry name" value="rSAM"/>
</dbReference>
<dbReference type="SUPFAM" id="SSF102114">
    <property type="entry name" value="Radical SAM enzymes"/>
    <property type="match status" value="1"/>
</dbReference>
<sequence length="443" mass="49648">MTGKTISQTPEIKKRPLRIESGELLAIRGARILGVNPPVRDFAFMDLWSKPLGLLYLLQSVREHNEVSLLDCVALAAEGEKSFGRAKIRKTEIEKPEVYRAIPRRYNHFGLGKSEITSLLASVKAPDYIFLTSAMTYWYPGVRWMIEVLKEIFPQSPVALGGTYASLCPEHAAALGADLLVRDRREPEAPYPAMDLYGSPSYGVVMTSFGCPFSCRYCASNILWPKYRRRELGDVLREIDFQAGLGAGDFAFYDDALLLDKENFFYPLCREIMARYGDGLRLHTPNGLHVRQIDETCARVLYENNFKTIRLSLESIDPKVARDGSGKVARGEYAAAVKNLLSTGYGSKDCETYILAGLPGQDLDSVKETIRFVWENGGTPKLAEFSPIPGTPHFEEAAAKLPGLREEPLLQNNSVYCSYFSRDITPETLQELKDMARHKEYSG</sequence>
<dbReference type="GO" id="GO:0005829">
    <property type="term" value="C:cytosol"/>
    <property type="evidence" value="ECO:0007669"/>
    <property type="project" value="TreeGrafter"/>
</dbReference>
<dbReference type="InterPro" id="IPR006638">
    <property type="entry name" value="Elp3/MiaA/NifB-like_rSAM"/>
</dbReference>
<dbReference type="Pfam" id="PF04055">
    <property type="entry name" value="Radical_SAM"/>
    <property type="match status" value="1"/>
</dbReference>
<gene>
    <name evidence="7" type="ORF">NE630_13755</name>
</gene>
<dbReference type="GO" id="GO:0051536">
    <property type="term" value="F:iron-sulfur cluster binding"/>
    <property type="evidence" value="ECO:0007669"/>
    <property type="project" value="UniProtKB-KW"/>
</dbReference>
<keyword evidence="2" id="KW-0949">S-adenosyl-L-methionine</keyword>
<dbReference type="SMART" id="SM00729">
    <property type="entry name" value="Elp3"/>
    <property type="match status" value="1"/>
</dbReference>
<dbReference type="PANTHER" id="PTHR43409">
    <property type="entry name" value="ANAEROBIC MAGNESIUM-PROTOPORPHYRIN IX MONOMETHYL ESTER CYCLASE-RELATED"/>
    <property type="match status" value="1"/>
</dbReference>
<evidence type="ECO:0000256" key="3">
    <source>
        <dbReference type="ARBA" id="ARBA00022723"/>
    </source>
</evidence>
<dbReference type="InterPro" id="IPR058240">
    <property type="entry name" value="rSAM_sf"/>
</dbReference>
<dbReference type="GO" id="GO:0003824">
    <property type="term" value="F:catalytic activity"/>
    <property type="evidence" value="ECO:0007669"/>
    <property type="project" value="InterPro"/>
</dbReference>
<dbReference type="EMBL" id="JANFYT010000039">
    <property type="protein sequence ID" value="MCQ4815498.1"/>
    <property type="molecule type" value="Genomic_DNA"/>
</dbReference>
<proteinExistence type="predicted"/>
<dbReference type="GO" id="GO:0046872">
    <property type="term" value="F:metal ion binding"/>
    <property type="evidence" value="ECO:0007669"/>
    <property type="project" value="UniProtKB-KW"/>
</dbReference>
<evidence type="ECO:0000313" key="8">
    <source>
        <dbReference type="Proteomes" id="UP001205919"/>
    </source>
</evidence>
<accession>A0AAW5K9Q4</accession>
<dbReference type="Gene3D" id="3.40.50.280">
    <property type="entry name" value="Cobalamin-binding domain"/>
    <property type="match status" value="1"/>
</dbReference>
<evidence type="ECO:0000256" key="5">
    <source>
        <dbReference type="ARBA" id="ARBA00023014"/>
    </source>
</evidence>
<keyword evidence="4" id="KW-0408">Iron</keyword>
<organism evidence="7 8">
    <name type="scientific">Cloacibacillus evryensis</name>
    <dbReference type="NCBI Taxonomy" id="508460"/>
    <lineage>
        <taxon>Bacteria</taxon>
        <taxon>Thermotogati</taxon>
        <taxon>Synergistota</taxon>
        <taxon>Synergistia</taxon>
        <taxon>Synergistales</taxon>
        <taxon>Synergistaceae</taxon>
        <taxon>Cloacibacillus</taxon>
    </lineage>
</organism>
<dbReference type="AlphaFoldDB" id="A0AAW5K9Q4"/>
<comment type="cofactor">
    <cofactor evidence="1">
        <name>[4Fe-4S] cluster</name>
        <dbReference type="ChEBI" id="CHEBI:49883"/>
    </cofactor>
</comment>
<dbReference type="RefSeq" id="WP_008709552.1">
    <property type="nucleotide sequence ID" value="NZ_CABKQM010000003.1"/>
</dbReference>
<dbReference type="PROSITE" id="PS51918">
    <property type="entry name" value="RADICAL_SAM"/>
    <property type="match status" value="1"/>
</dbReference>
<protein>
    <submittedName>
        <fullName evidence="7">B12-binding domain-containing radical SAM protein</fullName>
    </submittedName>
</protein>
<reference evidence="7 8" key="1">
    <citation type="submission" date="2022-06" db="EMBL/GenBank/DDBJ databases">
        <title>Isolation of gut microbiota from human fecal samples.</title>
        <authorList>
            <person name="Pamer E.G."/>
            <person name="Barat B."/>
            <person name="Waligurski E."/>
            <person name="Medina S."/>
            <person name="Paddock L."/>
            <person name="Mostad J."/>
        </authorList>
    </citation>
    <scope>NUCLEOTIDE SEQUENCE [LARGE SCALE GENOMIC DNA]</scope>
    <source>
        <strain evidence="7 8">DFI.9.90</strain>
    </source>
</reference>
<keyword evidence="5" id="KW-0411">Iron-sulfur</keyword>
<evidence type="ECO:0000256" key="2">
    <source>
        <dbReference type="ARBA" id="ARBA00022691"/>
    </source>
</evidence>
<evidence type="ECO:0000313" key="7">
    <source>
        <dbReference type="EMBL" id="MCQ4815498.1"/>
    </source>
</evidence>
<name>A0AAW5K9Q4_9BACT</name>
<dbReference type="InterPro" id="IPR051198">
    <property type="entry name" value="BchE-like"/>
</dbReference>
<dbReference type="InterPro" id="IPR023404">
    <property type="entry name" value="rSAM_horseshoe"/>
</dbReference>
<evidence type="ECO:0000259" key="6">
    <source>
        <dbReference type="PROSITE" id="PS51918"/>
    </source>
</evidence>